<dbReference type="PANTHER" id="PTHR47268">
    <property type="entry name" value="ACYLPHOSPHATASE"/>
    <property type="match status" value="1"/>
</dbReference>
<keyword evidence="5" id="KW-0378">Hydrolase</keyword>
<reference evidence="8" key="2">
    <citation type="submission" date="2021-09" db="EMBL/GenBank/DDBJ databases">
        <authorList>
            <person name="Gilroy R."/>
        </authorList>
    </citation>
    <scope>NUCLEOTIDE SEQUENCE</scope>
    <source>
        <strain evidence="8">ChiSjej5B23-16112</strain>
    </source>
</reference>
<evidence type="ECO:0000256" key="6">
    <source>
        <dbReference type="RuleBase" id="RU004168"/>
    </source>
</evidence>
<organism evidence="8 9">
    <name type="scientific">Lachnoclostridium phocaeense</name>
    <dbReference type="NCBI Taxonomy" id="1871021"/>
    <lineage>
        <taxon>Bacteria</taxon>
        <taxon>Bacillati</taxon>
        <taxon>Bacillota</taxon>
        <taxon>Clostridia</taxon>
        <taxon>Lachnospirales</taxon>
        <taxon>Lachnospiraceae</taxon>
    </lineage>
</organism>
<comment type="caution">
    <text evidence="8">The sequence shown here is derived from an EMBL/GenBank/DDBJ whole genome shotgun (WGS) entry which is preliminary data.</text>
</comment>
<evidence type="ECO:0000259" key="7">
    <source>
        <dbReference type="PROSITE" id="PS51160"/>
    </source>
</evidence>
<reference evidence="8" key="1">
    <citation type="journal article" date="2021" name="PeerJ">
        <title>Extensive microbial diversity within the chicken gut microbiome revealed by metagenomics and culture.</title>
        <authorList>
            <person name="Gilroy R."/>
            <person name="Ravi A."/>
            <person name="Getino M."/>
            <person name="Pursley I."/>
            <person name="Horton D.L."/>
            <person name="Alikhan N.F."/>
            <person name="Baker D."/>
            <person name="Gharbi K."/>
            <person name="Hall N."/>
            <person name="Watson M."/>
            <person name="Adriaenssens E.M."/>
            <person name="Foster-Nyarko E."/>
            <person name="Jarju S."/>
            <person name="Secka A."/>
            <person name="Antonio M."/>
            <person name="Oren A."/>
            <person name="Chaudhuri R.R."/>
            <person name="La Ragione R."/>
            <person name="Hildebrand F."/>
            <person name="Pallen M.J."/>
        </authorList>
    </citation>
    <scope>NUCLEOTIDE SEQUENCE</scope>
    <source>
        <strain evidence="8">ChiSjej5B23-16112</strain>
    </source>
</reference>
<dbReference type="PROSITE" id="PS51160">
    <property type="entry name" value="ACYLPHOSPHATASE_3"/>
    <property type="match status" value="1"/>
</dbReference>
<dbReference type="GO" id="GO:0003998">
    <property type="term" value="F:acylphosphatase activity"/>
    <property type="evidence" value="ECO:0007669"/>
    <property type="project" value="UniProtKB-EC"/>
</dbReference>
<dbReference type="SUPFAM" id="SSF54975">
    <property type="entry name" value="Acylphosphatase/BLUF domain-like"/>
    <property type="match status" value="1"/>
</dbReference>
<gene>
    <name evidence="8" type="ORF">K8V82_00120</name>
</gene>
<dbReference type="EMBL" id="DYVY01000005">
    <property type="protein sequence ID" value="HJF93183.1"/>
    <property type="molecule type" value="Genomic_DNA"/>
</dbReference>
<dbReference type="PROSITE" id="PS00151">
    <property type="entry name" value="ACYLPHOSPHATASE_2"/>
    <property type="match status" value="1"/>
</dbReference>
<dbReference type="AlphaFoldDB" id="A0A921HYM9"/>
<protein>
    <recommendedName>
        <fullName evidence="3 5">acylphosphatase</fullName>
        <ecNumber evidence="2 5">3.6.1.7</ecNumber>
    </recommendedName>
</protein>
<dbReference type="InterPro" id="IPR001792">
    <property type="entry name" value="Acylphosphatase-like_dom"/>
</dbReference>
<dbReference type="PRINTS" id="PR00112">
    <property type="entry name" value="ACYLPHPHTASE"/>
</dbReference>
<dbReference type="InterPro" id="IPR020456">
    <property type="entry name" value="Acylphosphatase"/>
</dbReference>
<proteinExistence type="inferred from homology"/>
<name>A0A921HYM9_9FIRM</name>
<dbReference type="Pfam" id="PF00708">
    <property type="entry name" value="Acylphosphatase"/>
    <property type="match status" value="1"/>
</dbReference>
<feature type="active site" evidence="5">
    <location>
        <position position="38"/>
    </location>
</feature>
<evidence type="ECO:0000256" key="4">
    <source>
        <dbReference type="ARBA" id="ARBA00047645"/>
    </source>
</evidence>
<evidence type="ECO:0000313" key="9">
    <source>
        <dbReference type="Proteomes" id="UP000769156"/>
    </source>
</evidence>
<dbReference type="Proteomes" id="UP000769156">
    <property type="component" value="Unassembled WGS sequence"/>
</dbReference>
<evidence type="ECO:0000313" key="8">
    <source>
        <dbReference type="EMBL" id="HJF93183.1"/>
    </source>
</evidence>
<feature type="active site" evidence="5">
    <location>
        <position position="20"/>
    </location>
</feature>
<evidence type="ECO:0000256" key="5">
    <source>
        <dbReference type="PROSITE-ProRule" id="PRU00520"/>
    </source>
</evidence>
<evidence type="ECO:0000256" key="3">
    <source>
        <dbReference type="ARBA" id="ARBA00015991"/>
    </source>
</evidence>
<comment type="similarity">
    <text evidence="1 6">Belongs to the acylphosphatase family.</text>
</comment>
<evidence type="ECO:0000256" key="2">
    <source>
        <dbReference type="ARBA" id="ARBA00012150"/>
    </source>
</evidence>
<dbReference type="EC" id="3.6.1.7" evidence="2 5"/>
<dbReference type="InterPro" id="IPR017968">
    <property type="entry name" value="Acylphosphatase_CS"/>
</dbReference>
<accession>A0A921HYM9</accession>
<sequence>MAGVRKKLNFRGRVQGVGFRYKAKYLAQSLGITGWVRNEMDGTVTLEIQGRPQLVDKLLYSLNHDSFIEIDWVDGKDLPLEEDEKSFKVLL</sequence>
<dbReference type="PANTHER" id="PTHR47268:SF4">
    <property type="entry name" value="ACYLPHOSPHATASE"/>
    <property type="match status" value="1"/>
</dbReference>
<dbReference type="Gene3D" id="3.30.70.100">
    <property type="match status" value="1"/>
</dbReference>
<comment type="catalytic activity">
    <reaction evidence="4 5">
        <text>an acyl phosphate + H2O = a carboxylate + phosphate + H(+)</text>
        <dbReference type="Rhea" id="RHEA:14965"/>
        <dbReference type="ChEBI" id="CHEBI:15377"/>
        <dbReference type="ChEBI" id="CHEBI:15378"/>
        <dbReference type="ChEBI" id="CHEBI:29067"/>
        <dbReference type="ChEBI" id="CHEBI:43474"/>
        <dbReference type="ChEBI" id="CHEBI:59918"/>
        <dbReference type="EC" id="3.6.1.7"/>
    </reaction>
</comment>
<evidence type="ECO:0000256" key="1">
    <source>
        <dbReference type="ARBA" id="ARBA00005614"/>
    </source>
</evidence>
<dbReference type="InterPro" id="IPR036046">
    <property type="entry name" value="Acylphosphatase-like_dom_sf"/>
</dbReference>
<feature type="domain" description="Acylphosphatase-like" evidence="7">
    <location>
        <begin position="5"/>
        <end position="91"/>
    </location>
</feature>